<dbReference type="Gene3D" id="1.10.10.10">
    <property type="entry name" value="Winged helix-like DNA-binding domain superfamily/Winged helix DNA-binding domain"/>
    <property type="match status" value="1"/>
</dbReference>
<evidence type="ECO:0000313" key="9">
    <source>
        <dbReference type="EMBL" id="ACI16944.1"/>
    </source>
</evidence>
<feature type="compositionally biased region" description="Polar residues" evidence="6">
    <location>
        <begin position="169"/>
        <end position="179"/>
    </location>
</feature>
<dbReference type="GO" id="GO:0016987">
    <property type="term" value="F:sigma factor activity"/>
    <property type="evidence" value="ECO:0007669"/>
    <property type="project" value="UniProtKB-KW"/>
</dbReference>
<dbReference type="CDD" id="cd06171">
    <property type="entry name" value="Sigma70_r4"/>
    <property type="match status" value="1"/>
</dbReference>
<keyword evidence="10" id="KW-1185">Reference proteome</keyword>
<evidence type="ECO:0000256" key="2">
    <source>
        <dbReference type="ARBA" id="ARBA00023015"/>
    </source>
</evidence>
<dbReference type="InterPro" id="IPR014284">
    <property type="entry name" value="RNA_pol_sigma-70_dom"/>
</dbReference>
<dbReference type="PANTHER" id="PTHR43133">
    <property type="entry name" value="RNA POLYMERASE ECF-TYPE SIGMA FACTO"/>
    <property type="match status" value="1"/>
</dbReference>
<feature type="domain" description="RNA polymerase sigma-70 region 2" evidence="7">
    <location>
        <begin position="22"/>
        <end position="89"/>
    </location>
</feature>
<dbReference type="Pfam" id="PF04542">
    <property type="entry name" value="Sigma70_r2"/>
    <property type="match status" value="1"/>
</dbReference>
<evidence type="ECO:0000256" key="1">
    <source>
        <dbReference type="ARBA" id="ARBA00010641"/>
    </source>
</evidence>
<evidence type="ECO:0000256" key="3">
    <source>
        <dbReference type="ARBA" id="ARBA00023082"/>
    </source>
</evidence>
<dbReference type="InterPro" id="IPR036388">
    <property type="entry name" value="WH-like_DNA-bd_sf"/>
</dbReference>
<dbReference type="STRING" id="309798.COPRO5265_0252"/>
<dbReference type="HOGENOM" id="CLU_047691_3_0_9"/>
<keyword evidence="2" id="KW-0805">Transcription regulation</keyword>
<dbReference type="SUPFAM" id="SSF88659">
    <property type="entry name" value="Sigma3 and sigma4 domains of RNA polymerase sigma factors"/>
    <property type="match status" value="1"/>
</dbReference>
<dbReference type="RefSeq" id="WP_012543596.1">
    <property type="nucleotide sequence ID" value="NC_011295.1"/>
</dbReference>
<dbReference type="OrthoDB" id="9785675at2"/>
<evidence type="ECO:0000259" key="8">
    <source>
        <dbReference type="Pfam" id="PF08281"/>
    </source>
</evidence>
<name>B5Y773_COPPD</name>
<proteinExistence type="inferred from homology"/>
<dbReference type="InterPro" id="IPR013325">
    <property type="entry name" value="RNA_pol_sigma_r2"/>
</dbReference>
<feature type="domain" description="RNA polymerase sigma factor 70 region 4 type 2" evidence="8">
    <location>
        <begin position="105"/>
        <end position="157"/>
    </location>
</feature>
<accession>B5Y773</accession>
<dbReference type="GO" id="GO:0003677">
    <property type="term" value="F:DNA binding"/>
    <property type="evidence" value="ECO:0007669"/>
    <property type="project" value="UniProtKB-KW"/>
</dbReference>
<reference evidence="10" key="1">
    <citation type="submission" date="2008-08" db="EMBL/GenBank/DDBJ databases">
        <title>The complete genome sequence of Coprothermobacter proteolyticus strain ATCC 5245 / DSM 5265 / BT.</title>
        <authorList>
            <person name="Dodson R.J."/>
            <person name="Durkin A.S."/>
            <person name="Wu M."/>
            <person name="Eisen J."/>
            <person name="Sutton G."/>
        </authorList>
    </citation>
    <scope>NUCLEOTIDE SEQUENCE [LARGE SCALE GENOMIC DNA]</scope>
    <source>
        <strain evidence="10">ATCC 35245 / DSM 5265 / OCM 4 / BT</strain>
    </source>
</reference>
<dbReference type="AlphaFoldDB" id="B5Y773"/>
<dbReference type="GO" id="GO:0006352">
    <property type="term" value="P:DNA-templated transcription initiation"/>
    <property type="evidence" value="ECO:0007669"/>
    <property type="project" value="InterPro"/>
</dbReference>
<keyword evidence="4" id="KW-0238">DNA-binding</keyword>
<keyword evidence="5" id="KW-0804">Transcription</keyword>
<dbReference type="Proteomes" id="UP000001732">
    <property type="component" value="Chromosome"/>
</dbReference>
<dbReference type="NCBIfam" id="TIGR02937">
    <property type="entry name" value="sigma70-ECF"/>
    <property type="match status" value="1"/>
</dbReference>
<dbReference type="PANTHER" id="PTHR43133:SF8">
    <property type="entry name" value="RNA POLYMERASE SIGMA FACTOR HI_1459-RELATED"/>
    <property type="match status" value="1"/>
</dbReference>
<dbReference type="Gene3D" id="1.10.1740.10">
    <property type="match status" value="1"/>
</dbReference>
<evidence type="ECO:0000256" key="5">
    <source>
        <dbReference type="ARBA" id="ARBA00023163"/>
    </source>
</evidence>
<feature type="region of interest" description="Disordered" evidence="6">
    <location>
        <begin position="159"/>
        <end position="190"/>
    </location>
</feature>
<dbReference type="InterPro" id="IPR007627">
    <property type="entry name" value="RNA_pol_sigma70_r2"/>
</dbReference>
<dbReference type="Pfam" id="PF08281">
    <property type="entry name" value="Sigma70_r4_2"/>
    <property type="match status" value="1"/>
</dbReference>
<protein>
    <submittedName>
        <fullName evidence="9">RNA polymerase ECF-type sigma factor</fullName>
    </submittedName>
</protein>
<dbReference type="SUPFAM" id="SSF88946">
    <property type="entry name" value="Sigma2 domain of RNA polymerase sigma factors"/>
    <property type="match status" value="1"/>
</dbReference>
<dbReference type="InterPro" id="IPR039425">
    <property type="entry name" value="RNA_pol_sigma-70-like"/>
</dbReference>
<evidence type="ECO:0000313" key="10">
    <source>
        <dbReference type="Proteomes" id="UP000001732"/>
    </source>
</evidence>
<evidence type="ECO:0000256" key="6">
    <source>
        <dbReference type="SAM" id="MobiDB-lite"/>
    </source>
</evidence>
<evidence type="ECO:0000259" key="7">
    <source>
        <dbReference type="Pfam" id="PF04542"/>
    </source>
</evidence>
<comment type="similarity">
    <text evidence="1">Belongs to the sigma-70 factor family. ECF subfamily.</text>
</comment>
<organism evidence="9 10">
    <name type="scientific">Coprothermobacter proteolyticus (strain ATCC 35245 / DSM 5265 / OCM 4 / BT)</name>
    <dbReference type="NCBI Taxonomy" id="309798"/>
    <lineage>
        <taxon>Bacteria</taxon>
        <taxon>Pseudomonadati</taxon>
        <taxon>Coprothermobacterota</taxon>
        <taxon>Coprothermobacteria</taxon>
        <taxon>Coprothermobacterales</taxon>
        <taxon>Coprothermobacteraceae</taxon>
        <taxon>Coprothermobacter</taxon>
    </lineage>
</organism>
<dbReference type="EMBL" id="CP001145">
    <property type="protein sequence ID" value="ACI16944.1"/>
    <property type="molecule type" value="Genomic_DNA"/>
</dbReference>
<evidence type="ECO:0000256" key="4">
    <source>
        <dbReference type="ARBA" id="ARBA00023125"/>
    </source>
</evidence>
<gene>
    <name evidence="9" type="ordered locus">COPRO5265_0252</name>
</gene>
<reference evidence="9 10" key="2">
    <citation type="journal article" date="2014" name="Genome Announc.">
        <title>Complete Genome Sequence of Coprothermobacter proteolyticus DSM 5265.</title>
        <authorList>
            <person name="Alexiev A."/>
            <person name="Coil D.A."/>
            <person name="Badger J.H."/>
            <person name="Enticknap J."/>
            <person name="Ward N."/>
            <person name="Robb F.T."/>
            <person name="Eisen J.A."/>
        </authorList>
    </citation>
    <scope>NUCLEOTIDE SEQUENCE [LARGE SCALE GENOMIC DNA]</scope>
    <source>
        <strain evidence="10">ATCC 35245 / DSM 5265 / OCM 4 / BT</strain>
    </source>
</reference>
<sequence>MKVEHVLIEKVKRGDPKAFQELFSRFERDIYTLAYRLLGNREDAEDVTQEVAWILWSKIKSFRNESSLSTWLYRVTANTALQLLRKKRKIIYVEPSAHTAEDMHLMLEMAVMDLPENQRTLIVLRDIYNFPMKEIARMLDISEENVRVQLHRARKALRKRLEGGENGGMQRSSGTNTSLRKGRADEKSNE</sequence>
<keyword evidence="3" id="KW-0731">Sigma factor</keyword>
<dbReference type="KEGG" id="cpo:COPRO5265_0252"/>
<dbReference type="InterPro" id="IPR013324">
    <property type="entry name" value="RNA_pol_sigma_r3/r4-like"/>
</dbReference>
<dbReference type="InterPro" id="IPR013249">
    <property type="entry name" value="RNA_pol_sigma70_r4_t2"/>
</dbReference>
<dbReference type="eggNOG" id="COG1595">
    <property type="taxonomic scope" value="Bacteria"/>
</dbReference>